<dbReference type="InterPro" id="IPR036249">
    <property type="entry name" value="Thioredoxin-like_sf"/>
</dbReference>
<evidence type="ECO:0000256" key="2">
    <source>
        <dbReference type="ARBA" id="ARBA00022559"/>
    </source>
</evidence>
<dbReference type="Pfam" id="PF00255">
    <property type="entry name" value="GSHPx"/>
    <property type="match status" value="1"/>
</dbReference>
<evidence type="ECO:0000256" key="3">
    <source>
        <dbReference type="ARBA" id="ARBA00023002"/>
    </source>
</evidence>
<dbReference type="Gene3D" id="3.40.30.10">
    <property type="entry name" value="Glutaredoxin"/>
    <property type="match status" value="1"/>
</dbReference>
<sequence length="165" mass="18420">MSTLYDITITNKDGREPPLSDYRGKVLLVVNTASKCGFTPQFDELEDLNKRYHDKGLVILGFPCNQFGAQDPGSQEEIESFCKLNFGVTFPVMRKIDVNGERAAPLFNYLKKTAPGILGSKKIKWNFTKFLISADGQTIERYAPSTKPSKIASDIEMMLNDAETA</sequence>
<dbReference type="CDD" id="cd00340">
    <property type="entry name" value="GSH_Peroxidase"/>
    <property type="match status" value="1"/>
</dbReference>
<dbReference type="PROSITE" id="PS51355">
    <property type="entry name" value="GLUTATHIONE_PEROXID_3"/>
    <property type="match status" value="1"/>
</dbReference>
<dbReference type="AlphaFoldDB" id="A0A2G4YQ49"/>
<comment type="similarity">
    <text evidence="1 5">Belongs to the glutathione peroxidase family.</text>
</comment>
<dbReference type="InterPro" id="IPR029760">
    <property type="entry name" value="GPX_CS"/>
</dbReference>
<dbReference type="FunCoup" id="A0A2G4YQ49">
    <property type="interactions" value="151"/>
</dbReference>
<accession>A0A2G4YQ49</accession>
<dbReference type="RefSeq" id="WP_099473359.1">
    <property type="nucleotide sequence ID" value="NZ_CP041025.1"/>
</dbReference>
<dbReference type="PROSITE" id="PS00460">
    <property type="entry name" value="GLUTATHIONE_PEROXID_1"/>
    <property type="match status" value="1"/>
</dbReference>
<keyword evidence="3 5" id="KW-0560">Oxidoreductase</keyword>
<dbReference type="InterPro" id="IPR000889">
    <property type="entry name" value="Glutathione_peroxidase"/>
</dbReference>
<dbReference type="Proteomes" id="UP000229730">
    <property type="component" value="Unassembled WGS sequence"/>
</dbReference>
<keyword evidence="2 5" id="KW-0575">Peroxidase</keyword>
<evidence type="ECO:0000313" key="7">
    <source>
        <dbReference type="Proteomes" id="UP000229730"/>
    </source>
</evidence>
<feature type="active site" evidence="4">
    <location>
        <position position="36"/>
    </location>
</feature>
<dbReference type="InParanoid" id="A0A2G4YQ49"/>
<dbReference type="GO" id="GO:0004601">
    <property type="term" value="F:peroxidase activity"/>
    <property type="evidence" value="ECO:0007669"/>
    <property type="project" value="UniProtKB-KW"/>
</dbReference>
<dbReference type="SUPFAM" id="SSF52833">
    <property type="entry name" value="Thioredoxin-like"/>
    <property type="match status" value="1"/>
</dbReference>
<dbReference type="OrthoDB" id="9785502at2"/>
<dbReference type="PANTHER" id="PTHR11592">
    <property type="entry name" value="GLUTATHIONE PEROXIDASE"/>
    <property type="match status" value="1"/>
</dbReference>
<dbReference type="FunFam" id="3.40.30.10:FF:000010">
    <property type="entry name" value="Glutathione peroxidase"/>
    <property type="match status" value="1"/>
</dbReference>
<evidence type="ECO:0000256" key="5">
    <source>
        <dbReference type="RuleBase" id="RU000499"/>
    </source>
</evidence>
<protein>
    <recommendedName>
        <fullName evidence="5">Glutathione peroxidase</fullName>
    </recommendedName>
</protein>
<proteinExistence type="inferred from homology"/>
<evidence type="ECO:0000256" key="4">
    <source>
        <dbReference type="PIRSR" id="PIRSR000303-1"/>
    </source>
</evidence>
<evidence type="ECO:0000313" key="6">
    <source>
        <dbReference type="EMBL" id="PHZ84427.1"/>
    </source>
</evidence>
<comment type="caution">
    <text evidence="6">The sequence shown here is derived from an EMBL/GenBank/DDBJ whole genome shotgun (WGS) entry which is preliminary data.</text>
</comment>
<organism evidence="6 7">
    <name type="scientific">Paremcibacter congregatus</name>
    <dbReference type="NCBI Taxonomy" id="2043170"/>
    <lineage>
        <taxon>Bacteria</taxon>
        <taxon>Pseudomonadati</taxon>
        <taxon>Pseudomonadota</taxon>
        <taxon>Alphaproteobacteria</taxon>
        <taxon>Emcibacterales</taxon>
        <taxon>Emcibacteraceae</taxon>
        <taxon>Paremcibacter</taxon>
    </lineage>
</organism>
<dbReference type="EMBL" id="PDEM01000024">
    <property type="protein sequence ID" value="PHZ84427.1"/>
    <property type="molecule type" value="Genomic_DNA"/>
</dbReference>
<dbReference type="PRINTS" id="PR01011">
    <property type="entry name" value="GLUTPROXDASE"/>
</dbReference>
<dbReference type="InterPro" id="IPR029759">
    <property type="entry name" value="GPX_AS"/>
</dbReference>
<gene>
    <name evidence="6" type="ORF">CRD36_11480</name>
</gene>
<name>A0A2G4YQ49_9PROT</name>
<dbReference type="PROSITE" id="PS00763">
    <property type="entry name" value="GLUTATHIONE_PEROXID_2"/>
    <property type="match status" value="1"/>
</dbReference>
<dbReference type="PANTHER" id="PTHR11592:SF78">
    <property type="entry name" value="GLUTATHIONE PEROXIDASE"/>
    <property type="match status" value="1"/>
</dbReference>
<dbReference type="GO" id="GO:0034599">
    <property type="term" value="P:cellular response to oxidative stress"/>
    <property type="evidence" value="ECO:0007669"/>
    <property type="project" value="TreeGrafter"/>
</dbReference>
<reference evidence="6 7" key="1">
    <citation type="submission" date="2017-10" db="EMBL/GenBank/DDBJ databases">
        <title>Frigbacter circumglobatus gen. nov. sp. nov., isolated from sediment cultured in situ.</title>
        <authorList>
            <person name="Zhao Z."/>
        </authorList>
    </citation>
    <scope>NUCLEOTIDE SEQUENCE [LARGE SCALE GENOMIC DNA]</scope>
    <source>
        <strain evidence="6 7">ZYL</strain>
    </source>
</reference>
<evidence type="ECO:0000256" key="1">
    <source>
        <dbReference type="ARBA" id="ARBA00006926"/>
    </source>
</evidence>
<dbReference type="PIRSF" id="PIRSF000303">
    <property type="entry name" value="Glutathion_perox"/>
    <property type="match status" value="1"/>
</dbReference>
<keyword evidence="7" id="KW-1185">Reference proteome</keyword>